<reference evidence="3 4" key="1">
    <citation type="journal article" date="2015" name="Int. J. Syst. Evol. Microbiol.">
        <title>Hyunsoonleella pacifica sp. nov., isolated from seawater of South Pacific Gyre.</title>
        <authorList>
            <person name="Gao X."/>
            <person name="Zhang Z."/>
            <person name="Dai X."/>
            <person name="Zhang X.H."/>
        </authorList>
    </citation>
    <scope>NUCLEOTIDE SEQUENCE [LARGE SCALE GENOMIC DNA]</scope>
    <source>
        <strain evidence="3 4">SW033</strain>
    </source>
</reference>
<evidence type="ECO:0000259" key="2">
    <source>
        <dbReference type="SMART" id="SM01204"/>
    </source>
</evidence>
<dbReference type="InterPro" id="IPR019494">
    <property type="entry name" value="FIST_C"/>
</dbReference>
<proteinExistence type="predicted"/>
<dbReference type="RefSeq" id="WP_130935761.1">
    <property type="nucleotide sequence ID" value="NZ_BMEE01000001.1"/>
</dbReference>
<dbReference type="PANTHER" id="PTHR40252:SF2">
    <property type="entry name" value="BLR0328 PROTEIN"/>
    <property type="match status" value="1"/>
</dbReference>
<keyword evidence="3" id="KW-0418">Kinase</keyword>
<dbReference type="GO" id="GO:0016301">
    <property type="term" value="F:kinase activity"/>
    <property type="evidence" value="ECO:0007669"/>
    <property type="project" value="UniProtKB-KW"/>
</dbReference>
<dbReference type="Pfam" id="PF08495">
    <property type="entry name" value="FIST"/>
    <property type="match status" value="1"/>
</dbReference>
<feature type="domain" description="FIST" evidence="1">
    <location>
        <begin position="25"/>
        <end position="218"/>
    </location>
</feature>
<evidence type="ECO:0000259" key="1">
    <source>
        <dbReference type="SMART" id="SM00897"/>
    </source>
</evidence>
<dbReference type="InterPro" id="IPR013702">
    <property type="entry name" value="FIST_domain_N"/>
</dbReference>
<dbReference type="PANTHER" id="PTHR40252">
    <property type="entry name" value="BLR0328 PROTEIN"/>
    <property type="match status" value="1"/>
</dbReference>
<dbReference type="AlphaFoldDB" id="A0A4Q9FTF5"/>
<dbReference type="Pfam" id="PF10442">
    <property type="entry name" value="FIST_C"/>
    <property type="match status" value="1"/>
</dbReference>
<keyword evidence="4" id="KW-1185">Reference proteome</keyword>
<evidence type="ECO:0000313" key="3">
    <source>
        <dbReference type="EMBL" id="TBN17469.1"/>
    </source>
</evidence>
<dbReference type="SMART" id="SM01204">
    <property type="entry name" value="FIST_C"/>
    <property type="match status" value="1"/>
</dbReference>
<evidence type="ECO:0000313" key="4">
    <source>
        <dbReference type="Proteomes" id="UP000292372"/>
    </source>
</evidence>
<name>A0A4Q9FTF5_9FLAO</name>
<comment type="caution">
    <text evidence="3">The sequence shown here is derived from an EMBL/GenBank/DDBJ whole genome shotgun (WGS) entry which is preliminary data.</text>
</comment>
<sequence>MKIVQLKKTNDSSWEYLSKDINLIKPLVLVLGNRYLLESTTIYDEVKSLFPDGHFVFGSTSGDITSNTVDDKSITITAVEFERTEFIIKTSNVLSSDLDSYKTGVNLLKQFPKEGLKYVFVLSEGSFINGSELTKGMNASVFNNILITGGLCGDAARFEKTVAGYNENPKSGEIIAIGFYGKSFEASFSIYGGWTPFGPERIVTKSENNVLYELDSQPALDLYKKYLGEKSKELPAAALLYPLNVKSTEEKQSFVRTILNINEEKNTMILAGDIPEGSQVQLMMTNVDNIANASERAARQALELRNSKPQLALLVSCIGRKLVLDQRVEEEIEEVVAVVGDNTTICGFYSYGEIAPFHGENNCQLHNQTMTITLISE</sequence>
<dbReference type="SMART" id="SM00897">
    <property type="entry name" value="FIST"/>
    <property type="match status" value="1"/>
</dbReference>
<dbReference type="OrthoDB" id="9770435at2"/>
<keyword evidence="3" id="KW-0808">Transferase</keyword>
<dbReference type="Proteomes" id="UP000292372">
    <property type="component" value="Unassembled WGS sequence"/>
</dbReference>
<protein>
    <submittedName>
        <fullName evidence="3">Histidine kinase</fullName>
    </submittedName>
</protein>
<accession>A0A4Q9FTF5</accession>
<organism evidence="3 4">
    <name type="scientific">Hyunsoonleella pacifica</name>
    <dbReference type="NCBI Taxonomy" id="1080224"/>
    <lineage>
        <taxon>Bacteria</taxon>
        <taxon>Pseudomonadati</taxon>
        <taxon>Bacteroidota</taxon>
        <taxon>Flavobacteriia</taxon>
        <taxon>Flavobacteriales</taxon>
        <taxon>Flavobacteriaceae</taxon>
    </lineage>
</organism>
<gene>
    <name evidence="3" type="ORF">EYD46_03895</name>
</gene>
<feature type="domain" description="FIST C-domain" evidence="2">
    <location>
        <begin position="219"/>
        <end position="357"/>
    </location>
</feature>
<dbReference type="EMBL" id="SIRS01000002">
    <property type="protein sequence ID" value="TBN17469.1"/>
    <property type="molecule type" value="Genomic_DNA"/>
</dbReference>